<dbReference type="AlphaFoldDB" id="A0A3Q2EFW3"/>
<dbReference type="InterPro" id="IPR008983">
    <property type="entry name" value="Tumour_necrosis_fac-like_dom"/>
</dbReference>
<dbReference type="Pfam" id="PF00386">
    <property type="entry name" value="C1q"/>
    <property type="match status" value="1"/>
</dbReference>
<protein>
    <submittedName>
        <fullName evidence="6">Complement C1q subcomponent subunit B-like</fullName>
    </submittedName>
</protein>
<keyword evidence="3 4" id="KW-0732">Signal</keyword>
<feature type="domain" description="C1q" evidence="5">
    <location>
        <begin position="61"/>
        <end position="197"/>
    </location>
</feature>
<feature type="signal peptide" evidence="4">
    <location>
        <begin position="1"/>
        <end position="42"/>
    </location>
</feature>
<dbReference type="Proteomes" id="UP000265020">
    <property type="component" value="Unassembled WGS sequence"/>
</dbReference>
<dbReference type="PANTHER" id="PTHR22923">
    <property type="entry name" value="CEREBELLIN-RELATED"/>
    <property type="match status" value="1"/>
</dbReference>
<dbReference type="PROSITE" id="PS50871">
    <property type="entry name" value="C1Q"/>
    <property type="match status" value="1"/>
</dbReference>
<accession>A0A3Q2EFW3</accession>
<evidence type="ECO:0000256" key="3">
    <source>
        <dbReference type="ARBA" id="ARBA00022729"/>
    </source>
</evidence>
<feature type="chain" id="PRO_5018716293" evidence="4">
    <location>
        <begin position="43"/>
        <end position="197"/>
    </location>
</feature>
<dbReference type="STRING" id="28743.ENSCVAP00000031408"/>
<name>A0A3Q2EFW3_CYPVA</name>
<dbReference type="InterPro" id="IPR050822">
    <property type="entry name" value="Cerebellin_Synaptic_Org"/>
</dbReference>
<evidence type="ECO:0000259" key="5">
    <source>
        <dbReference type="PROSITE" id="PS50871"/>
    </source>
</evidence>
<reference evidence="6" key="2">
    <citation type="submission" date="2025-09" db="UniProtKB">
        <authorList>
            <consortium name="Ensembl"/>
        </authorList>
    </citation>
    <scope>IDENTIFICATION</scope>
</reference>
<sequence length="197" mass="21605">MLEGFRASAHGLHQIRSPSPTEKMRSSLLFLVAVLLCGLVSAQQDGLPERVQKLESDNDVWVKSRVAFAAALFDTDTWTSMNESTADRTLEFKKVVTNIGNGYDPQTGIFTTPVKGLYYIQVTGVVGNNGQLNAGLKKNSDLMFAIYQKSGLQTSASNGMTLALEQGDRLYVQLWKGQTIADQGRLSTFTGFLVFPM</sequence>
<comment type="subcellular location">
    <subcellularLocation>
        <location evidence="1">Secreted</location>
    </subcellularLocation>
</comment>
<dbReference type="SMART" id="SM00110">
    <property type="entry name" value="C1Q"/>
    <property type="match status" value="1"/>
</dbReference>
<keyword evidence="2" id="KW-0964">Secreted</keyword>
<dbReference type="GO" id="GO:0005576">
    <property type="term" value="C:extracellular region"/>
    <property type="evidence" value="ECO:0007669"/>
    <property type="project" value="UniProtKB-SubCell"/>
</dbReference>
<keyword evidence="7" id="KW-1185">Reference proteome</keyword>
<evidence type="ECO:0000256" key="1">
    <source>
        <dbReference type="ARBA" id="ARBA00004613"/>
    </source>
</evidence>
<dbReference type="Ensembl" id="ENSCVAT00000026242.1">
    <property type="protein sequence ID" value="ENSCVAP00000031408.1"/>
    <property type="gene ID" value="ENSCVAG00000020636.1"/>
</dbReference>
<dbReference type="PANTHER" id="PTHR22923:SF102">
    <property type="entry name" value="CEREBELLIN 13-RELATED"/>
    <property type="match status" value="1"/>
</dbReference>
<evidence type="ECO:0000313" key="7">
    <source>
        <dbReference type="Proteomes" id="UP000265020"/>
    </source>
</evidence>
<evidence type="ECO:0000313" key="6">
    <source>
        <dbReference type="Ensembl" id="ENSCVAP00000031408.1"/>
    </source>
</evidence>
<proteinExistence type="predicted"/>
<evidence type="ECO:0000256" key="2">
    <source>
        <dbReference type="ARBA" id="ARBA00022525"/>
    </source>
</evidence>
<evidence type="ECO:0000256" key="4">
    <source>
        <dbReference type="SAM" id="SignalP"/>
    </source>
</evidence>
<dbReference type="OMA" id="CINEPAG"/>
<reference evidence="6" key="1">
    <citation type="submission" date="2025-08" db="UniProtKB">
        <authorList>
            <consortium name="Ensembl"/>
        </authorList>
    </citation>
    <scope>IDENTIFICATION</scope>
</reference>
<dbReference type="GeneTree" id="ENSGT00950000183116"/>
<organism evidence="6 7">
    <name type="scientific">Cyprinodon variegatus</name>
    <name type="common">Sheepshead minnow</name>
    <dbReference type="NCBI Taxonomy" id="28743"/>
    <lineage>
        <taxon>Eukaryota</taxon>
        <taxon>Metazoa</taxon>
        <taxon>Chordata</taxon>
        <taxon>Craniata</taxon>
        <taxon>Vertebrata</taxon>
        <taxon>Euteleostomi</taxon>
        <taxon>Actinopterygii</taxon>
        <taxon>Neopterygii</taxon>
        <taxon>Teleostei</taxon>
        <taxon>Neoteleostei</taxon>
        <taxon>Acanthomorphata</taxon>
        <taxon>Ovalentaria</taxon>
        <taxon>Atherinomorphae</taxon>
        <taxon>Cyprinodontiformes</taxon>
        <taxon>Cyprinodontidae</taxon>
        <taxon>Cyprinodon</taxon>
    </lineage>
</organism>
<dbReference type="Gene3D" id="2.60.120.40">
    <property type="match status" value="1"/>
</dbReference>
<dbReference type="PRINTS" id="PR00007">
    <property type="entry name" value="COMPLEMNTC1Q"/>
</dbReference>
<dbReference type="InterPro" id="IPR001073">
    <property type="entry name" value="C1q_dom"/>
</dbReference>
<dbReference type="SUPFAM" id="SSF49842">
    <property type="entry name" value="TNF-like"/>
    <property type="match status" value="1"/>
</dbReference>